<comment type="caution">
    <text evidence="2">The sequence shown here is derived from an EMBL/GenBank/DDBJ whole genome shotgun (WGS) entry which is preliminary data.</text>
</comment>
<keyword evidence="1" id="KW-0472">Membrane</keyword>
<evidence type="ECO:0000256" key="1">
    <source>
        <dbReference type="SAM" id="Phobius"/>
    </source>
</evidence>
<sequence length="51" mass="5250">MIILGLILLVIGLVASIPILTTIGGILLVVGLILAILGRAGRSVGGRKHFF</sequence>
<keyword evidence="1" id="KW-1133">Transmembrane helix</keyword>
<dbReference type="InterPro" id="IPR046134">
    <property type="entry name" value="DUF6131"/>
</dbReference>
<name>A0ABT8GDF3_9MICO</name>
<keyword evidence="3" id="KW-1185">Reference proteome</keyword>
<proteinExistence type="predicted"/>
<evidence type="ECO:0000313" key="2">
    <source>
        <dbReference type="EMBL" id="MDN4479457.1"/>
    </source>
</evidence>
<protein>
    <submittedName>
        <fullName evidence="2">DUF6131 family protein</fullName>
    </submittedName>
</protein>
<reference evidence="2" key="1">
    <citation type="submission" date="2023-06" db="EMBL/GenBank/DDBJ databases">
        <title>Egi l300058.</title>
        <authorList>
            <person name="Gao L."/>
            <person name="Fang B.-Z."/>
            <person name="Li W.-J."/>
        </authorList>
    </citation>
    <scope>NUCLEOTIDE SEQUENCE</scope>
    <source>
        <strain evidence="2">EGI L300058</strain>
    </source>
</reference>
<keyword evidence="1" id="KW-0812">Transmembrane</keyword>
<dbReference type="Pfam" id="PF19626">
    <property type="entry name" value="DUF6131"/>
    <property type="match status" value="1"/>
</dbReference>
<organism evidence="2 3">
    <name type="scientific">Demequina muriae</name>
    <dbReference type="NCBI Taxonomy" id="3051664"/>
    <lineage>
        <taxon>Bacteria</taxon>
        <taxon>Bacillati</taxon>
        <taxon>Actinomycetota</taxon>
        <taxon>Actinomycetes</taxon>
        <taxon>Micrococcales</taxon>
        <taxon>Demequinaceae</taxon>
        <taxon>Demequina</taxon>
    </lineage>
</organism>
<dbReference type="RefSeq" id="WP_301140598.1">
    <property type="nucleotide sequence ID" value="NZ_JAUHQA010000001.1"/>
</dbReference>
<evidence type="ECO:0000313" key="3">
    <source>
        <dbReference type="Proteomes" id="UP001172708"/>
    </source>
</evidence>
<dbReference type="EMBL" id="JAUHQA010000001">
    <property type="protein sequence ID" value="MDN4479457.1"/>
    <property type="molecule type" value="Genomic_DNA"/>
</dbReference>
<gene>
    <name evidence="2" type="ORF">QQX02_00785</name>
</gene>
<accession>A0ABT8GDF3</accession>
<feature type="transmembrane region" description="Helical" evidence="1">
    <location>
        <begin position="6"/>
        <end position="37"/>
    </location>
</feature>
<dbReference type="Proteomes" id="UP001172708">
    <property type="component" value="Unassembled WGS sequence"/>
</dbReference>